<evidence type="ECO:0000313" key="1">
    <source>
        <dbReference type="EMBL" id="CRL36310.1"/>
    </source>
</evidence>
<dbReference type="Pfam" id="PF13289">
    <property type="entry name" value="SIR2_2"/>
    <property type="match status" value="1"/>
</dbReference>
<sequence>MYSDKEMEDNMAEISEDKIKSIDYLFNRIISERVRDSMEPKYSLLMGAGCSVSSQIVSAKDIINMLKTIVYLRELPTEDTQTPFLDLEYGKLVPFLKRWYEKNQDNEKFTEFVEQKEQQIRDDIYKKIDTMPNYYEEVFYNIIHKRYQGYEDLPKNEKTIILKQLLEEYEDKIQSDMEYSFWFTNYSTASEDIHGFLSELMHNKQPSEAYILLADLYINKLFSIAFTTNFDNLLAEALSLLGVRSKELWFDSNEVDNTLSKTSPNIVKLHGDYMYHNTKNLSRETRKLASPLQKHLQNVLSKGGLIVIGYSGADNSIMYTLEKLSEKYSFPLFWCEMEEKIIQANVHWRVRSLVENSENAYFIKIKNFDEFVKKLRENYMIYSKLRRDKNGNLKKSKMEDSERDKNDVLYDDKYLSEALEKVRNIINEVLDENEKLRNRVTVVPPPSQNLFKLEEEL</sequence>
<dbReference type="AlphaFoldDB" id="A0A0M6WI18"/>
<dbReference type="Gene3D" id="3.40.50.1220">
    <property type="entry name" value="TPP-binding domain"/>
    <property type="match status" value="1"/>
</dbReference>
<accession>A0A0M6WI18</accession>
<gene>
    <name evidence="1" type="ORF">M72_26001</name>
</gene>
<proteinExistence type="predicted"/>
<reference evidence="2" key="1">
    <citation type="submission" date="2015-05" db="EMBL/GenBank/DDBJ databases">
        <authorList>
            <consortium name="Pathogen Informatics"/>
        </authorList>
    </citation>
    <scope>NUCLEOTIDE SEQUENCE [LARGE SCALE GENOMIC DNA]</scope>
    <source>
        <strain evidence="2">M72</strain>
    </source>
</reference>
<name>A0A0M6WI18_9FIRM</name>
<keyword evidence="2" id="KW-1185">Reference proteome</keyword>
<dbReference type="InterPro" id="IPR029035">
    <property type="entry name" value="DHS-like_NAD/FAD-binding_dom"/>
</dbReference>
<dbReference type="Proteomes" id="UP000049979">
    <property type="component" value="Unassembled WGS sequence"/>
</dbReference>
<dbReference type="OrthoDB" id="530017at2"/>
<protein>
    <submittedName>
        <fullName evidence="1">Uncharacterized protein</fullName>
    </submittedName>
</protein>
<organism evidence="1 2">
    <name type="scientific">Roseburia faecis</name>
    <dbReference type="NCBI Taxonomy" id="301302"/>
    <lineage>
        <taxon>Bacteria</taxon>
        <taxon>Bacillati</taxon>
        <taxon>Bacillota</taxon>
        <taxon>Clostridia</taxon>
        <taxon>Lachnospirales</taxon>
        <taxon>Lachnospiraceae</taxon>
        <taxon>Roseburia</taxon>
    </lineage>
</organism>
<evidence type="ECO:0000313" key="2">
    <source>
        <dbReference type="Proteomes" id="UP000049979"/>
    </source>
</evidence>
<dbReference type="SUPFAM" id="SSF52467">
    <property type="entry name" value="DHS-like NAD/FAD-binding domain"/>
    <property type="match status" value="1"/>
</dbReference>
<dbReference type="EMBL" id="CVRR01000011">
    <property type="protein sequence ID" value="CRL36310.1"/>
    <property type="molecule type" value="Genomic_DNA"/>
</dbReference>